<name>A0A1G2JMG3_9BACT</name>
<dbReference type="AlphaFoldDB" id="A0A1G2JMG3"/>
<accession>A0A1G2JMG3</accession>
<feature type="transmembrane region" description="Helical" evidence="1">
    <location>
        <begin position="20"/>
        <end position="41"/>
    </location>
</feature>
<evidence type="ECO:0000313" key="2">
    <source>
        <dbReference type="EMBL" id="OGZ88314.1"/>
    </source>
</evidence>
<gene>
    <name evidence="2" type="ORF">A2561_01810</name>
</gene>
<dbReference type="Proteomes" id="UP000178935">
    <property type="component" value="Unassembled WGS sequence"/>
</dbReference>
<organism evidence="2 3">
    <name type="scientific">Candidatus Staskawiczbacteria bacterium RIFOXYD1_FULL_32_13</name>
    <dbReference type="NCBI Taxonomy" id="1802234"/>
    <lineage>
        <taxon>Bacteria</taxon>
        <taxon>Candidatus Staskawicziibacteriota</taxon>
    </lineage>
</organism>
<feature type="transmembrane region" description="Helical" evidence="1">
    <location>
        <begin position="47"/>
        <end position="70"/>
    </location>
</feature>
<keyword evidence="1" id="KW-1133">Transmembrane helix</keyword>
<comment type="caution">
    <text evidence="2">The sequence shown here is derived from an EMBL/GenBank/DDBJ whole genome shotgun (WGS) entry which is preliminary data.</text>
</comment>
<keyword evidence="1" id="KW-0812">Transmembrane</keyword>
<proteinExistence type="predicted"/>
<reference evidence="2 3" key="1">
    <citation type="journal article" date="2016" name="Nat. Commun.">
        <title>Thousands of microbial genomes shed light on interconnected biogeochemical processes in an aquifer system.</title>
        <authorList>
            <person name="Anantharaman K."/>
            <person name="Brown C.T."/>
            <person name="Hug L.A."/>
            <person name="Sharon I."/>
            <person name="Castelle C.J."/>
            <person name="Probst A.J."/>
            <person name="Thomas B.C."/>
            <person name="Singh A."/>
            <person name="Wilkins M.J."/>
            <person name="Karaoz U."/>
            <person name="Brodie E.L."/>
            <person name="Williams K.H."/>
            <person name="Hubbard S.S."/>
            <person name="Banfield J.F."/>
        </authorList>
    </citation>
    <scope>NUCLEOTIDE SEQUENCE [LARGE SCALE GENOMIC DNA]</scope>
</reference>
<evidence type="ECO:0000313" key="3">
    <source>
        <dbReference type="Proteomes" id="UP000178935"/>
    </source>
</evidence>
<keyword evidence="1" id="KW-0472">Membrane</keyword>
<sequence>MFRFKIAKQFDGRNEMNKNLAWTLVLGAVLVGLIVASLFTIEDKETKTLFLIASIVTAVFMFLHLFAFLLSAKVQERLVKSIDQSELATKAFAKCLESFFPSLNFCFESFDAITTILIDQERFYCEIRNKDALLAFGVVEFVTSDTGQFVVTNATSSTSAPAINYCIADVEQYWKKEGGLYELPPSSLDLDEITEDDVLVDLNEKGQWRD</sequence>
<dbReference type="EMBL" id="MHPU01000026">
    <property type="protein sequence ID" value="OGZ88314.1"/>
    <property type="molecule type" value="Genomic_DNA"/>
</dbReference>
<evidence type="ECO:0000256" key="1">
    <source>
        <dbReference type="SAM" id="Phobius"/>
    </source>
</evidence>
<protein>
    <submittedName>
        <fullName evidence="2">Uncharacterized protein</fullName>
    </submittedName>
</protein>